<dbReference type="RefSeq" id="WP_040818428.1">
    <property type="nucleotide sequence ID" value="NZ_JBIAQY010000001.1"/>
</dbReference>
<evidence type="ECO:0000313" key="2">
    <source>
        <dbReference type="EMBL" id="MFF3566799.1"/>
    </source>
</evidence>
<comment type="caution">
    <text evidence="2">The sequence shown here is derived from an EMBL/GenBank/DDBJ whole genome shotgun (WGS) entry which is preliminary data.</text>
</comment>
<keyword evidence="1" id="KW-0812">Transmembrane</keyword>
<evidence type="ECO:0000313" key="3">
    <source>
        <dbReference type="Proteomes" id="UP001601992"/>
    </source>
</evidence>
<gene>
    <name evidence="2" type="ORF">ACFYXQ_03345</name>
</gene>
<sequence length="392" mass="40963">MSTSIPFDAAPGGERSVRTRPIAVADATGTAARAGAWVVLLGIIVTTVGTSWDIQWHNDVGPDTFFTLPHLFLYSGSAISGFASLALVVLTTSAQRAGRETPRAGGTPIRVFGGTLTAPIGYMVSGAGAALFLLYGLFDLEWHSIYGFDAVLNTPSHVALFLSISTTMIGSIIVFSAHRDELWGRIGLVFAIVLLISYAPIPADGLNNLRLPVDAMVAATVLFAPMLLIMGAVVLGRAGSALAIGVAMSVTQGLLWWFSPWAAHVYASAVGLPLRDGLLPLPPSFPSIMPMFLIVAAVAVEGMFALARARNLEPHRTLLATGVVAGVILGVGLPLQTILTDPIAHIGASMFTIIAVLGIPFGLAAGFLGGRFAAMLRTLAPQENTLTPQENS</sequence>
<keyword evidence="1" id="KW-0472">Membrane</keyword>
<organism evidence="2 3">
    <name type="scientific">Nocardia jiangxiensis</name>
    <dbReference type="NCBI Taxonomy" id="282685"/>
    <lineage>
        <taxon>Bacteria</taxon>
        <taxon>Bacillati</taxon>
        <taxon>Actinomycetota</taxon>
        <taxon>Actinomycetes</taxon>
        <taxon>Mycobacteriales</taxon>
        <taxon>Nocardiaceae</taxon>
        <taxon>Nocardia</taxon>
    </lineage>
</organism>
<dbReference type="Proteomes" id="UP001601992">
    <property type="component" value="Unassembled WGS sequence"/>
</dbReference>
<feature type="transmembrane region" description="Helical" evidence="1">
    <location>
        <begin position="242"/>
        <end position="267"/>
    </location>
</feature>
<protein>
    <submittedName>
        <fullName evidence="2">Uncharacterized protein</fullName>
    </submittedName>
</protein>
<keyword evidence="3" id="KW-1185">Reference proteome</keyword>
<accession>A0ABW6RS14</accession>
<keyword evidence="1" id="KW-1133">Transmembrane helix</keyword>
<feature type="transmembrane region" description="Helical" evidence="1">
    <location>
        <begin position="72"/>
        <end position="90"/>
    </location>
</feature>
<name>A0ABW6RS14_9NOCA</name>
<dbReference type="EMBL" id="JBIAQY010000001">
    <property type="protein sequence ID" value="MFF3566799.1"/>
    <property type="molecule type" value="Genomic_DNA"/>
</dbReference>
<feature type="transmembrane region" description="Helical" evidence="1">
    <location>
        <begin position="111"/>
        <end position="138"/>
    </location>
</feature>
<feature type="transmembrane region" description="Helical" evidence="1">
    <location>
        <begin position="345"/>
        <end position="368"/>
    </location>
</feature>
<reference evidence="2 3" key="1">
    <citation type="submission" date="2024-10" db="EMBL/GenBank/DDBJ databases">
        <title>The Natural Products Discovery Center: Release of the First 8490 Sequenced Strains for Exploring Actinobacteria Biosynthetic Diversity.</title>
        <authorList>
            <person name="Kalkreuter E."/>
            <person name="Kautsar S.A."/>
            <person name="Yang D."/>
            <person name="Bader C.D."/>
            <person name="Teijaro C.N."/>
            <person name="Fluegel L."/>
            <person name="Davis C.M."/>
            <person name="Simpson J.R."/>
            <person name="Lauterbach L."/>
            <person name="Steele A.D."/>
            <person name="Gui C."/>
            <person name="Meng S."/>
            <person name="Li G."/>
            <person name="Viehrig K."/>
            <person name="Ye F."/>
            <person name="Su P."/>
            <person name="Kiefer A.F."/>
            <person name="Nichols A."/>
            <person name="Cepeda A.J."/>
            <person name="Yan W."/>
            <person name="Fan B."/>
            <person name="Jiang Y."/>
            <person name="Adhikari A."/>
            <person name="Zheng C.-J."/>
            <person name="Schuster L."/>
            <person name="Cowan T.M."/>
            <person name="Smanski M.J."/>
            <person name="Chevrette M.G."/>
            <person name="De Carvalho L.P.S."/>
            <person name="Shen B."/>
        </authorList>
    </citation>
    <scope>NUCLEOTIDE SEQUENCE [LARGE SCALE GENOMIC DNA]</scope>
    <source>
        <strain evidence="2 3">NPDC002593</strain>
    </source>
</reference>
<feature type="transmembrane region" description="Helical" evidence="1">
    <location>
        <begin position="158"/>
        <end position="175"/>
    </location>
</feature>
<feature type="transmembrane region" description="Helical" evidence="1">
    <location>
        <begin position="318"/>
        <end position="339"/>
    </location>
</feature>
<feature type="transmembrane region" description="Helical" evidence="1">
    <location>
        <begin position="182"/>
        <end position="203"/>
    </location>
</feature>
<feature type="transmembrane region" description="Helical" evidence="1">
    <location>
        <begin position="34"/>
        <end position="52"/>
    </location>
</feature>
<evidence type="ECO:0000256" key="1">
    <source>
        <dbReference type="SAM" id="Phobius"/>
    </source>
</evidence>
<proteinExistence type="predicted"/>
<feature type="transmembrane region" description="Helical" evidence="1">
    <location>
        <begin position="215"/>
        <end position="235"/>
    </location>
</feature>
<feature type="transmembrane region" description="Helical" evidence="1">
    <location>
        <begin position="287"/>
        <end position="306"/>
    </location>
</feature>